<evidence type="ECO:0000256" key="1">
    <source>
        <dbReference type="SAM" id="MobiDB-lite"/>
    </source>
</evidence>
<protein>
    <submittedName>
        <fullName evidence="2">OLC1v1024725C1</fullName>
    </submittedName>
</protein>
<sequence length="102" mass="11480">MQEDTNKSQEDVDDPIDEDDDPIHQDDVFAQTIGQDQSNTMQMTSKEISQSNTRETTQNTSKHLKIEEQGDAGQQSLHINVPPNQKTAAPTLKVIILFQPFN</sequence>
<feature type="compositionally biased region" description="Polar residues" evidence="1">
    <location>
        <begin position="32"/>
        <end position="60"/>
    </location>
</feature>
<feature type="region of interest" description="Disordered" evidence="1">
    <location>
        <begin position="1"/>
        <end position="60"/>
    </location>
</feature>
<organism evidence="2 3">
    <name type="scientific">Oldenlandia corymbosa var. corymbosa</name>
    <dbReference type="NCBI Taxonomy" id="529605"/>
    <lineage>
        <taxon>Eukaryota</taxon>
        <taxon>Viridiplantae</taxon>
        <taxon>Streptophyta</taxon>
        <taxon>Embryophyta</taxon>
        <taxon>Tracheophyta</taxon>
        <taxon>Spermatophyta</taxon>
        <taxon>Magnoliopsida</taxon>
        <taxon>eudicotyledons</taxon>
        <taxon>Gunneridae</taxon>
        <taxon>Pentapetalae</taxon>
        <taxon>asterids</taxon>
        <taxon>lamiids</taxon>
        <taxon>Gentianales</taxon>
        <taxon>Rubiaceae</taxon>
        <taxon>Rubioideae</taxon>
        <taxon>Spermacoceae</taxon>
        <taxon>Hedyotis-Oldenlandia complex</taxon>
        <taxon>Oldenlandia</taxon>
    </lineage>
</organism>
<proteinExistence type="predicted"/>
<reference evidence="2" key="1">
    <citation type="submission" date="2023-03" db="EMBL/GenBank/DDBJ databases">
        <authorList>
            <person name="Julca I."/>
        </authorList>
    </citation>
    <scope>NUCLEOTIDE SEQUENCE</scope>
</reference>
<dbReference type="Proteomes" id="UP001161247">
    <property type="component" value="Chromosome 1"/>
</dbReference>
<evidence type="ECO:0000313" key="3">
    <source>
        <dbReference type="Proteomes" id="UP001161247"/>
    </source>
</evidence>
<feature type="compositionally biased region" description="Acidic residues" evidence="1">
    <location>
        <begin position="11"/>
        <end position="21"/>
    </location>
</feature>
<gene>
    <name evidence="2" type="ORF">OLC1_LOCUS2286</name>
</gene>
<dbReference type="AlphaFoldDB" id="A0AAV1C309"/>
<evidence type="ECO:0000313" key="2">
    <source>
        <dbReference type="EMBL" id="CAI9090041.1"/>
    </source>
</evidence>
<accession>A0AAV1C309</accession>
<dbReference type="EMBL" id="OX459118">
    <property type="protein sequence ID" value="CAI9090041.1"/>
    <property type="molecule type" value="Genomic_DNA"/>
</dbReference>
<name>A0AAV1C309_OLDCO</name>
<feature type="compositionally biased region" description="Basic and acidic residues" evidence="1">
    <location>
        <begin position="1"/>
        <end position="10"/>
    </location>
</feature>
<keyword evidence="3" id="KW-1185">Reference proteome</keyword>